<dbReference type="SUPFAM" id="SSF52540">
    <property type="entry name" value="P-loop containing nucleoside triphosphate hydrolases"/>
    <property type="match status" value="1"/>
</dbReference>
<dbReference type="Pfam" id="PF03193">
    <property type="entry name" value="RsgA_GTPase"/>
    <property type="match status" value="1"/>
</dbReference>
<dbReference type="GO" id="GO:0003924">
    <property type="term" value="F:GTPase activity"/>
    <property type="evidence" value="ECO:0007669"/>
    <property type="project" value="UniProtKB-UniRule"/>
</dbReference>
<dbReference type="PANTHER" id="PTHR32120:SF11">
    <property type="entry name" value="SMALL RIBOSOMAL SUBUNIT BIOGENESIS GTPASE RSGA 1, MITOCHONDRIAL-RELATED"/>
    <property type="match status" value="1"/>
</dbReference>
<feature type="binding site" evidence="3">
    <location>
        <position position="301"/>
    </location>
    <ligand>
        <name>Zn(2+)</name>
        <dbReference type="ChEBI" id="CHEBI:29105"/>
    </ligand>
</feature>
<dbReference type="AlphaFoldDB" id="A0A1M5EBA1"/>
<keyword evidence="1 3" id="KW-0547">Nucleotide-binding</keyword>
<dbReference type="STRING" id="1206085.SAMN05443575_0841"/>
<dbReference type="GO" id="GO:0005525">
    <property type="term" value="F:GTP binding"/>
    <property type="evidence" value="ECO:0007669"/>
    <property type="project" value="UniProtKB-UniRule"/>
</dbReference>
<dbReference type="HAMAP" id="MF_01820">
    <property type="entry name" value="GTPase_RsgA"/>
    <property type="match status" value="1"/>
</dbReference>
<feature type="region of interest" description="Disordered" evidence="4">
    <location>
        <begin position="1"/>
        <end position="38"/>
    </location>
</feature>
<protein>
    <recommendedName>
        <fullName evidence="3">Small ribosomal subunit biogenesis GTPase RsgA</fullName>
        <ecNumber evidence="3">3.6.1.-</ecNumber>
    </recommendedName>
</protein>
<evidence type="ECO:0000259" key="6">
    <source>
        <dbReference type="PROSITE" id="PS51721"/>
    </source>
</evidence>
<keyword evidence="3" id="KW-0479">Metal-binding</keyword>
<feature type="binding site" evidence="3">
    <location>
        <position position="292"/>
    </location>
    <ligand>
        <name>Zn(2+)</name>
        <dbReference type="ChEBI" id="CHEBI:29105"/>
    </ligand>
</feature>
<comment type="subunit">
    <text evidence="3">Monomer. Associates with 30S ribosomal subunit, binds 16S rRNA.</text>
</comment>
<dbReference type="InterPro" id="IPR004881">
    <property type="entry name" value="Ribosome_biogen_GTPase_RsgA"/>
</dbReference>
<evidence type="ECO:0000259" key="5">
    <source>
        <dbReference type="PROSITE" id="PS50936"/>
    </source>
</evidence>
<keyword evidence="3" id="KW-0963">Cytoplasm</keyword>
<feature type="binding site" evidence="3">
    <location>
        <begin position="160"/>
        <end position="163"/>
    </location>
    <ligand>
        <name>GTP</name>
        <dbReference type="ChEBI" id="CHEBI:37565"/>
    </ligand>
</feature>
<gene>
    <name evidence="3" type="primary">rsgA</name>
    <name evidence="7" type="ORF">SAMN05443575_0841</name>
</gene>
<evidence type="ECO:0000256" key="3">
    <source>
        <dbReference type="HAMAP-Rule" id="MF_01820"/>
    </source>
</evidence>
<dbReference type="EMBL" id="FQVU01000001">
    <property type="protein sequence ID" value="SHF76466.1"/>
    <property type="molecule type" value="Genomic_DNA"/>
</dbReference>
<feature type="binding site" evidence="3">
    <location>
        <position position="288"/>
    </location>
    <ligand>
        <name>Zn(2+)</name>
        <dbReference type="ChEBI" id="CHEBI:29105"/>
    </ligand>
</feature>
<dbReference type="GO" id="GO:0019843">
    <property type="term" value="F:rRNA binding"/>
    <property type="evidence" value="ECO:0007669"/>
    <property type="project" value="UniProtKB-KW"/>
</dbReference>
<keyword evidence="2 3" id="KW-0342">GTP-binding</keyword>
<dbReference type="GO" id="GO:0042274">
    <property type="term" value="P:ribosomal small subunit biogenesis"/>
    <property type="evidence" value="ECO:0007669"/>
    <property type="project" value="UniProtKB-UniRule"/>
</dbReference>
<sequence length="327" mass="34793">MARRDTHRMDEDDVRSRANPRGTRPRSKHRPSHEDAATGTVFAVDRGRYGVRIDEGALVTAMRARELGRAAMVVGDRVGVVGDLTGAPDTLARIVRLDERDTVLRRTADDNDPHERVIVANADQLVVVTALADPTPSFGLVDRCLIAALTEGIEPVLCLTKSDLASPDEVVEHYAALDVPAVVTRRDEAPDELRALLVGHESVFVGHSGVGKSTLINALVPTAERATGSVSAVGKGRHTSSSAVALALPAGDGWVIDTPGVRSFGLAHVTADDLLWAFPDLEDGATQCLPGCEHLSGATGCHLDAWVAEGHSTPARLAAFRRLQVSR</sequence>
<dbReference type="InterPro" id="IPR027417">
    <property type="entry name" value="P-loop_NTPase"/>
</dbReference>
<evidence type="ECO:0000313" key="7">
    <source>
        <dbReference type="EMBL" id="SHF76466.1"/>
    </source>
</evidence>
<feature type="binding site" evidence="3">
    <location>
        <begin position="206"/>
        <end position="214"/>
    </location>
    <ligand>
        <name>GTP</name>
        <dbReference type="ChEBI" id="CHEBI:37565"/>
    </ligand>
</feature>
<organism evidence="7 8">
    <name type="scientific">Jatrophihabitans endophyticus</name>
    <dbReference type="NCBI Taxonomy" id="1206085"/>
    <lineage>
        <taxon>Bacteria</taxon>
        <taxon>Bacillati</taxon>
        <taxon>Actinomycetota</taxon>
        <taxon>Actinomycetes</taxon>
        <taxon>Jatrophihabitantales</taxon>
        <taxon>Jatrophihabitantaceae</taxon>
        <taxon>Jatrophihabitans</taxon>
    </lineage>
</organism>
<evidence type="ECO:0000256" key="4">
    <source>
        <dbReference type="SAM" id="MobiDB-lite"/>
    </source>
</evidence>
<keyword evidence="3" id="KW-0694">RNA-binding</keyword>
<keyword evidence="3" id="KW-0378">Hydrolase</keyword>
<dbReference type="InterPro" id="IPR030378">
    <property type="entry name" value="G_CP_dom"/>
</dbReference>
<dbReference type="Proteomes" id="UP000186132">
    <property type="component" value="Unassembled WGS sequence"/>
</dbReference>
<comment type="cofactor">
    <cofactor evidence="3">
        <name>Zn(2+)</name>
        <dbReference type="ChEBI" id="CHEBI:29105"/>
    </cofactor>
    <text evidence="3">Binds 1 zinc ion per subunit.</text>
</comment>
<feature type="domain" description="CP-type G" evidence="6">
    <location>
        <begin position="114"/>
        <end position="264"/>
    </location>
</feature>
<dbReference type="InterPro" id="IPR010914">
    <property type="entry name" value="RsgA_GTPase_dom"/>
</dbReference>
<keyword evidence="3" id="KW-0862">Zinc</keyword>
<comment type="similarity">
    <text evidence="3">Belongs to the TRAFAC class YlqF/YawG GTPase family. RsgA subfamily.</text>
</comment>
<keyword evidence="3" id="KW-0699">rRNA-binding</keyword>
<feature type="domain" description="EngC GTPase" evidence="5">
    <location>
        <begin position="120"/>
        <end position="262"/>
    </location>
</feature>
<dbReference type="CDD" id="cd01854">
    <property type="entry name" value="YjeQ_EngC"/>
    <property type="match status" value="1"/>
</dbReference>
<evidence type="ECO:0000313" key="8">
    <source>
        <dbReference type="Proteomes" id="UP000186132"/>
    </source>
</evidence>
<dbReference type="GO" id="GO:0005737">
    <property type="term" value="C:cytoplasm"/>
    <property type="evidence" value="ECO:0007669"/>
    <property type="project" value="UniProtKB-SubCell"/>
</dbReference>
<comment type="function">
    <text evidence="3">One of several proteins that assist in the late maturation steps of the functional core of the 30S ribosomal subunit. Helps release RbfA from mature subunits. May play a role in the assembly of ribosomal proteins into the subunit. Circularly permuted GTPase that catalyzes slow GTP hydrolysis, GTPase activity is stimulated by the 30S ribosomal subunit.</text>
</comment>
<keyword evidence="3" id="KW-0690">Ribosome biogenesis</keyword>
<reference evidence="7 8" key="1">
    <citation type="submission" date="2016-11" db="EMBL/GenBank/DDBJ databases">
        <authorList>
            <person name="Jaros S."/>
            <person name="Januszkiewicz K."/>
            <person name="Wedrychowicz H."/>
        </authorList>
    </citation>
    <scope>NUCLEOTIDE SEQUENCE [LARGE SCALE GENOMIC DNA]</scope>
    <source>
        <strain evidence="7 8">DSM 45627</strain>
    </source>
</reference>
<dbReference type="NCBIfam" id="TIGR00157">
    <property type="entry name" value="ribosome small subunit-dependent GTPase A"/>
    <property type="match status" value="1"/>
</dbReference>
<proteinExistence type="inferred from homology"/>
<dbReference type="RefSeq" id="WP_073386256.1">
    <property type="nucleotide sequence ID" value="NZ_FQVU01000001.1"/>
</dbReference>
<dbReference type="EC" id="3.6.1.-" evidence="3"/>
<accession>A0A1M5EBA1</accession>
<dbReference type="OrthoDB" id="9809485at2"/>
<dbReference type="PROSITE" id="PS51721">
    <property type="entry name" value="G_CP"/>
    <property type="match status" value="1"/>
</dbReference>
<dbReference type="PANTHER" id="PTHR32120">
    <property type="entry name" value="SMALL RIBOSOMAL SUBUNIT BIOGENESIS GTPASE RSGA"/>
    <property type="match status" value="1"/>
</dbReference>
<evidence type="ECO:0000256" key="2">
    <source>
        <dbReference type="ARBA" id="ARBA00023134"/>
    </source>
</evidence>
<comment type="subcellular location">
    <subcellularLocation>
        <location evidence="3">Cytoplasm</location>
    </subcellularLocation>
</comment>
<evidence type="ECO:0000256" key="1">
    <source>
        <dbReference type="ARBA" id="ARBA00022741"/>
    </source>
</evidence>
<dbReference type="GO" id="GO:0046872">
    <property type="term" value="F:metal ion binding"/>
    <property type="evidence" value="ECO:0007669"/>
    <property type="project" value="UniProtKB-KW"/>
</dbReference>
<keyword evidence="8" id="KW-1185">Reference proteome</keyword>
<dbReference type="PROSITE" id="PS50936">
    <property type="entry name" value="ENGC_GTPASE"/>
    <property type="match status" value="1"/>
</dbReference>
<feature type="compositionally biased region" description="Basic and acidic residues" evidence="4">
    <location>
        <begin position="7"/>
        <end position="16"/>
    </location>
</feature>
<feature type="binding site" evidence="3">
    <location>
        <position position="294"/>
    </location>
    <ligand>
        <name>Zn(2+)</name>
        <dbReference type="ChEBI" id="CHEBI:29105"/>
    </ligand>
</feature>
<dbReference type="Gene3D" id="3.40.50.300">
    <property type="entry name" value="P-loop containing nucleotide triphosphate hydrolases"/>
    <property type="match status" value="1"/>
</dbReference>
<name>A0A1M5EBA1_9ACTN</name>